<evidence type="ECO:0000313" key="3">
    <source>
        <dbReference type="Proteomes" id="UP000887159"/>
    </source>
</evidence>
<evidence type="ECO:0000313" key="2">
    <source>
        <dbReference type="EMBL" id="GFY25903.1"/>
    </source>
</evidence>
<feature type="transmembrane region" description="Helical" evidence="1">
    <location>
        <begin position="51"/>
        <end position="76"/>
    </location>
</feature>
<sequence>MGVTMRQNPTVFSPPVQENVFLQRLVCLKIIYKPCPLLTVLSFVMNDLMDVLNVFISFANCWPTVGLGISSLYWLLFKANSTDVKISVSINGDASVDYHLPNATSDISEQECRFFPCDTS</sequence>
<keyword evidence="1" id="KW-0812">Transmembrane</keyword>
<dbReference type="Proteomes" id="UP000887159">
    <property type="component" value="Unassembled WGS sequence"/>
</dbReference>
<name>A0A8X6W0I6_TRICX</name>
<evidence type="ECO:0000256" key="1">
    <source>
        <dbReference type="SAM" id="Phobius"/>
    </source>
</evidence>
<proteinExistence type="predicted"/>
<accession>A0A8X6W0I6</accession>
<comment type="caution">
    <text evidence="2">The sequence shown here is derived from an EMBL/GenBank/DDBJ whole genome shotgun (WGS) entry which is preliminary data.</text>
</comment>
<reference evidence="2" key="1">
    <citation type="submission" date="2020-08" db="EMBL/GenBank/DDBJ databases">
        <title>Multicomponent nature underlies the extraordinary mechanical properties of spider dragline silk.</title>
        <authorList>
            <person name="Kono N."/>
            <person name="Nakamura H."/>
            <person name="Mori M."/>
            <person name="Yoshida Y."/>
            <person name="Ohtoshi R."/>
            <person name="Malay A.D."/>
            <person name="Moran D.A.P."/>
            <person name="Tomita M."/>
            <person name="Numata K."/>
            <person name="Arakawa K."/>
        </authorList>
    </citation>
    <scope>NUCLEOTIDE SEQUENCE</scope>
</reference>
<protein>
    <submittedName>
        <fullName evidence="2">Uncharacterized protein</fullName>
    </submittedName>
</protein>
<dbReference type="AlphaFoldDB" id="A0A8X6W0I6"/>
<organism evidence="2 3">
    <name type="scientific">Trichonephila clavipes</name>
    <name type="common">Golden silk orbweaver</name>
    <name type="synonym">Nephila clavipes</name>
    <dbReference type="NCBI Taxonomy" id="2585209"/>
    <lineage>
        <taxon>Eukaryota</taxon>
        <taxon>Metazoa</taxon>
        <taxon>Ecdysozoa</taxon>
        <taxon>Arthropoda</taxon>
        <taxon>Chelicerata</taxon>
        <taxon>Arachnida</taxon>
        <taxon>Araneae</taxon>
        <taxon>Araneomorphae</taxon>
        <taxon>Entelegynae</taxon>
        <taxon>Araneoidea</taxon>
        <taxon>Nephilidae</taxon>
        <taxon>Trichonephila</taxon>
    </lineage>
</organism>
<keyword evidence="3" id="KW-1185">Reference proteome</keyword>
<dbReference type="EMBL" id="BMAU01021373">
    <property type="protein sequence ID" value="GFY25903.1"/>
    <property type="molecule type" value="Genomic_DNA"/>
</dbReference>
<keyword evidence="1" id="KW-1133">Transmembrane helix</keyword>
<gene>
    <name evidence="2" type="ORF">TNCV_1916531</name>
</gene>
<keyword evidence="1" id="KW-0472">Membrane</keyword>